<proteinExistence type="predicted"/>
<gene>
    <name evidence="2" type="ORF">HUG12_02150</name>
</gene>
<organism evidence="2 3">
    <name type="scientific">Halorarum salinum</name>
    <dbReference type="NCBI Taxonomy" id="2743089"/>
    <lineage>
        <taxon>Archaea</taxon>
        <taxon>Methanobacteriati</taxon>
        <taxon>Methanobacteriota</taxon>
        <taxon>Stenosarchaea group</taxon>
        <taxon>Halobacteria</taxon>
        <taxon>Halobacteriales</taxon>
        <taxon>Haloferacaceae</taxon>
        <taxon>Halorarum</taxon>
    </lineage>
</organism>
<accession>A0A7D5L8M9</accession>
<sequence>MGTSTMGTRGMESTVYPATTVTDETEEGRDDAERATRDPYAEETRGLASRLGGFASLLAGRRNR</sequence>
<name>A0A7D5L8M9_9EURY</name>
<dbReference type="RefSeq" id="WP_179267194.1">
    <property type="nucleotide sequence ID" value="NZ_CP058579.1"/>
</dbReference>
<dbReference type="KEGG" id="halu:HUG12_02150"/>
<evidence type="ECO:0000313" key="3">
    <source>
        <dbReference type="Proteomes" id="UP000509626"/>
    </source>
</evidence>
<reference evidence="2 3" key="1">
    <citation type="submission" date="2020-06" db="EMBL/GenBank/DDBJ databases">
        <title>NJ-3-1, isolated from saline soil.</title>
        <authorList>
            <person name="Cui H.L."/>
            <person name="Shi X."/>
        </authorList>
    </citation>
    <scope>NUCLEOTIDE SEQUENCE [LARGE SCALE GENOMIC DNA]</scope>
    <source>
        <strain evidence="2 3">NJ-3-1</strain>
    </source>
</reference>
<dbReference type="Proteomes" id="UP000509626">
    <property type="component" value="Chromosome"/>
</dbReference>
<feature type="compositionally biased region" description="Basic and acidic residues" evidence="1">
    <location>
        <begin position="31"/>
        <end position="45"/>
    </location>
</feature>
<dbReference type="AlphaFoldDB" id="A0A7D5L8M9"/>
<evidence type="ECO:0000256" key="1">
    <source>
        <dbReference type="SAM" id="MobiDB-lite"/>
    </source>
</evidence>
<dbReference type="EMBL" id="CP058579">
    <property type="protein sequence ID" value="QLG60608.1"/>
    <property type="molecule type" value="Genomic_DNA"/>
</dbReference>
<evidence type="ECO:0000313" key="2">
    <source>
        <dbReference type="EMBL" id="QLG60608.1"/>
    </source>
</evidence>
<dbReference type="GeneID" id="56036223"/>
<protein>
    <submittedName>
        <fullName evidence="2">Uncharacterized protein</fullName>
    </submittedName>
</protein>
<feature type="region of interest" description="Disordered" evidence="1">
    <location>
        <begin position="1"/>
        <end position="47"/>
    </location>
</feature>
<keyword evidence="3" id="KW-1185">Reference proteome</keyword>